<dbReference type="GO" id="GO:0016151">
    <property type="term" value="F:nickel cation binding"/>
    <property type="evidence" value="ECO:0007669"/>
    <property type="project" value="InterPro"/>
</dbReference>
<dbReference type="PANTHER" id="PTHR30134">
    <property type="entry name" value="HYDROGENASE PROTEIN ASSEMBLY PROTEIN, NICKEL CHAPERONE"/>
    <property type="match status" value="1"/>
</dbReference>
<dbReference type="InterPro" id="IPR004392">
    <property type="entry name" value="Hyd_mat_HypB"/>
</dbReference>
<comment type="similarity">
    <text evidence="1">Belongs to the SIMIBI class G3E GTPase family. HypB/HupM subfamily.</text>
</comment>
<sequence length="160" mass="17702">MKVPVIKRILDAQERIAAELKQLFDEKGILVINLMSSPGAGKTSILEKTIEALKDKLRLAVIEGDVQTSLDAERIARYGILTVQINTYGACHIDGNMVKEALPDLNLDEIDILFVENVGNLVCPAEFKVGEDYKVMILSVPEGDDKPAKYPLMFRESSVL</sequence>
<dbReference type="InterPro" id="IPR027417">
    <property type="entry name" value="P-loop_NTPase"/>
</dbReference>
<keyword evidence="6" id="KW-0862">Zinc</keyword>
<dbReference type="AlphaFoldDB" id="A0A7V1I3Z2"/>
<organism evidence="9">
    <name type="scientific">Desulfofervidus auxilii</name>
    <dbReference type="NCBI Taxonomy" id="1621989"/>
    <lineage>
        <taxon>Bacteria</taxon>
        <taxon>Pseudomonadati</taxon>
        <taxon>Thermodesulfobacteriota</taxon>
        <taxon>Candidatus Desulfofervidia</taxon>
        <taxon>Candidatus Desulfofervidales</taxon>
        <taxon>Candidatus Desulfofervidaceae</taxon>
        <taxon>Candidatus Desulfofervidus</taxon>
    </lineage>
</organism>
<dbReference type="InterPro" id="IPR003495">
    <property type="entry name" value="CobW/HypB/UreG_nucleotide-bd"/>
</dbReference>
<reference evidence="9" key="1">
    <citation type="journal article" date="2020" name="mSystems">
        <title>Genome- and Community-Level Interaction Insights into Carbon Utilization and Element Cycling Functions of Hydrothermarchaeota in Hydrothermal Sediment.</title>
        <authorList>
            <person name="Zhou Z."/>
            <person name="Liu Y."/>
            <person name="Xu W."/>
            <person name="Pan J."/>
            <person name="Luo Z.H."/>
            <person name="Li M."/>
        </authorList>
    </citation>
    <scope>NUCLEOTIDE SEQUENCE [LARGE SCALE GENOMIC DNA]</scope>
    <source>
        <strain evidence="9">HyVt-45</strain>
    </source>
</reference>
<evidence type="ECO:0000256" key="7">
    <source>
        <dbReference type="ARBA" id="ARBA00023134"/>
    </source>
</evidence>
<gene>
    <name evidence="9" type="primary">hypB</name>
    <name evidence="9" type="ORF">ENJ03_01860</name>
</gene>
<evidence type="ECO:0000256" key="4">
    <source>
        <dbReference type="ARBA" id="ARBA00022741"/>
    </source>
</evidence>
<keyword evidence="7" id="KW-0342">GTP-binding</keyword>
<keyword evidence="2" id="KW-0533">Nickel</keyword>
<feature type="non-terminal residue" evidence="9">
    <location>
        <position position="160"/>
    </location>
</feature>
<proteinExistence type="inferred from homology"/>
<evidence type="ECO:0000256" key="2">
    <source>
        <dbReference type="ARBA" id="ARBA00022596"/>
    </source>
</evidence>
<comment type="caution">
    <text evidence="9">The sequence shown here is derived from an EMBL/GenBank/DDBJ whole genome shotgun (WGS) entry which is preliminary data.</text>
</comment>
<dbReference type="Proteomes" id="UP000886268">
    <property type="component" value="Unassembled WGS sequence"/>
</dbReference>
<dbReference type="Pfam" id="PF02492">
    <property type="entry name" value="cobW"/>
    <property type="match status" value="1"/>
</dbReference>
<protein>
    <submittedName>
        <fullName evidence="9">Hydrogenase accessory protein HypB</fullName>
    </submittedName>
</protein>
<accession>A0A7V1I3Z2</accession>
<dbReference type="GO" id="GO:0051604">
    <property type="term" value="P:protein maturation"/>
    <property type="evidence" value="ECO:0007669"/>
    <property type="project" value="InterPro"/>
</dbReference>
<evidence type="ECO:0000256" key="3">
    <source>
        <dbReference type="ARBA" id="ARBA00022723"/>
    </source>
</evidence>
<feature type="domain" description="CobW/HypB/UreG nucleotide-binding" evidence="8">
    <location>
        <begin position="31"/>
        <end position="127"/>
    </location>
</feature>
<evidence type="ECO:0000256" key="6">
    <source>
        <dbReference type="ARBA" id="ARBA00022833"/>
    </source>
</evidence>
<evidence type="ECO:0000259" key="8">
    <source>
        <dbReference type="Pfam" id="PF02492"/>
    </source>
</evidence>
<dbReference type="NCBIfam" id="TIGR00073">
    <property type="entry name" value="hypB"/>
    <property type="match status" value="1"/>
</dbReference>
<dbReference type="GO" id="GO:0003924">
    <property type="term" value="F:GTPase activity"/>
    <property type="evidence" value="ECO:0007669"/>
    <property type="project" value="InterPro"/>
</dbReference>
<dbReference type="Gene3D" id="3.40.50.300">
    <property type="entry name" value="P-loop containing nucleotide triphosphate hydrolases"/>
    <property type="match status" value="1"/>
</dbReference>
<dbReference type="GO" id="GO:0005525">
    <property type="term" value="F:GTP binding"/>
    <property type="evidence" value="ECO:0007669"/>
    <property type="project" value="UniProtKB-KW"/>
</dbReference>
<dbReference type="GO" id="GO:0008270">
    <property type="term" value="F:zinc ion binding"/>
    <property type="evidence" value="ECO:0007669"/>
    <property type="project" value="TreeGrafter"/>
</dbReference>
<dbReference type="PIRSF" id="PIRSF005624">
    <property type="entry name" value="Ni-bind_GTPase"/>
    <property type="match status" value="1"/>
</dbReference>
<keyword evidence="3" id="KW-0479">Metal-binding</keyword>
<evidence type="ECO:0000256" key="5">
    <source>
        <dbReference type="ARBA" id="ARBA00022801"/>
    </source>
</evidence>
<evidence type="ECO:0000313" key="9">
    <source>
        <dbReference type="EMBL" id="HEB73951.1"/>
    </source>
</evidence>
<keyword evidence="4" id="KW-0547">Nucleotide-binding</keyword>
<dbReference type="PANTHER" id="PTHR30134:SF2">
    <property type="entry name" value="HYDROGENASE MATURATION FACTOR HYPB"/>
    <property type="match status" value="1"/>
</dbReference>
<name>A0A7V1I3Z2_DESA2</name>
<evidence type="ECO:0000256" key="1">
    <source>
        <dbReference type="ARBA" id="ARBA00006211"/>
    </source>
</evidence>
<dbReference type="SUPFAM" id="SSF52540">
    <property type="entry name" value="P-loop containing nucleoside triphosphate hydrolases"/>
    <property type="match status" value="1"/>
</dbReference>
<dbReference type="EMBL" id="DRKW01000104">
    <property type="protein sequence ID" value="HEB73951.1"/>
    <property type="molecule type" value="Genomic_DNA"/>
</dbReference>
<keyword evidence="5" id="KW-0378">Hydrolase</keyword>